<dbReference type="GO" id="GO:0046872">
    <property type="term" value="F:metal ion binding"/>
    <property type="evidence" value="ECO:0007669"/>
    <property type="project" value="UniProtKB-KW"/>
</dbReference>
<feature type="binding site" evidence="8">
    <location>
        <position position="117"/>
    </location>
    <ligand>
        <name>GTP</name>
        <dbReference type="ChEBI" id="CHEBI:37565"/>
    </ligand>
</feature>
<keyword evidence="3 8" id="KW-0479">Metal-binding</keyword>
<evidence type="ECO:0000256" key="3">
    <source>
        <dbReference type="ARBA" id="ARBA00022723"/>
    </source>
</evidence>
<dbReference type="STRING" id="1116391.PM3016_938"/>
<dbReference type="GO" id="GO:0005737">
    <property type="term" value="C:cytoplasm"/>
    <property type="evidence" value="ECO:0007669"/>
    <property type="project" value="UniProtKB-SubCell"/>
</dbReference>
<gene>
    <name evidence="8" type="primary">mobA</name>
    <name evidence="10" type="ORF">PM3016_938</name>
</gene>
<dbReference type="InterPro" id="IPR025877">
    <property type="entry name" value="MobA-like_NTP_Trfase"/>
</dbReference>
<proteinExistence type="inferred from homology"/>
<name>H6NBT0_9BACL</name>
<dbReference type="Proteomes" id="UP000007523">
    <property type="component" value="Chromosome"/>
</dbReference>
<dbReference type="InterPro" id="IPR013482">
    <property type="entry name" value="Molybde_CF_guanTrfase"/>
</dbReference>
<sequence length="221" mass="23976">METDVQTGQANAAAPLTGAILAGGQNRRMGGRSKALLAVEGETFLQRQVKEMSGVCSDILLLTQNASLYAEELAALREEGIAVRVVPDLVPARGPLGGLQSALHASSSDLLWVVGCDMPFVSSQAAAELAAVCLHTDAAAAVPCIAGRIHPLHGVYRKKILPLAERMLEESDYRMMGVLHLTSWEPVDEVVWNRLGIRTDFVRNINTPDEYQELLRERSSF</sequence>
<keyword evidence="6 8" id="KW-0342">GTP-binding</keyword>
<comment type="function">
    <text evidence="8">Transfers a GMP moiety from GTP to Mo-molybdopterin (Mo-MPT) cofactor (Moco or molybdenum cofactor) to form Mo-molybdopterin guanine dinucleotide (Mo-MGD) cofactor.</text>
</comment>
<dbReference type="KEGG" id="pmq:PM3016_938"/>
<dbReference type="SUPFAM" id="SSF53448">
    <property type="entry name" value="Nucleotide-diphospho-sugar transferases"/>
    <property type="match status" value="1"/>
</dbReference>
<dbReference type="PANTHER" id="PTHR19136">
    <property type="entry name" value="MOLYBDENUM COFACTOR GUANYLYLTRANSFERASE"/>
    <property type="match status" value="1"/>
</dbReference>
<keyword evidence="7 8" id="KW-0501">Molybdenum cofactor biosynthesis</keyword>
<dbReference type="EC" id="2.7.7.77" evidence="8"/>
<dbReference type="HAMAP" id="MF_00316">
    <property type="entry name" value="MobA"/>
    <property type="match status" value="1"/>
</dbReference>
<evidence type="ECO:0000259" key="9">
    <source>
        <dbReference type="Pfam" id="PF12804"/>
    </source>
</evidence>
<comment type="domain">
    <text evidence="8">The N-terminal domain determines nucleotide recognition and specific binding, while the C-terminal domain determines the specific binding to the target protein.</text>
</comment>
<comment type="cofactor">
    <cofactor evidence="8">
        <name>Mg(2+)</name>
        <dbReference type="ChEBI" id="CHEBI:18420"/>
    </cofactor>
</comment>
<evidence type="ECO:0000313" key="11">
    <source>
        <dbReference type="Proteomes" id="UP000007523"/>
    </source>
</evidence>
<dbReference type="CDD" id="cd02503">
    <property type="entry name" value="MobA"/>
    <property type="match status" value="1"/>
</dbReference>
<evidence type="ECO:0000256" key="2">
    <source>
        <dbReference type="ARBA" id="ARBA00022679"/>
    </source>
</evidence>
<dbReference type="PANTHER" id="PTHR19136:SF81">
    <property type="entry name" value="MOLYBDENUM COFACTOR GUANYLYLTRANSFERASE"/>
    <property type="match status" value="1"/>
</dbReference>
<evidence type="ECO:0000256" key="1">
    <source>
        <dbReference type="ARBA" id="ARBA00022490"/>
    </source>
</evidence>
<keyword evidence="1 8" id="KW-0963">Cytoplasm</keyword>
<reference evidence="10 11" key="1">
    <citation type="journal article" date="2012" name="J. Bacteriol.">
        <title>Complete Genome Sequence of Paenibacillus mucilaginosus 3016, a Bacterium Functional as Microbial Fertilizer.</title>
        <authorList>
            <person name="Ma M."/>
            <person name="Wang Z."/>
            <person name="Li L."/>
            <person name="Jiang X."/>
            <person name="Guan D."/>
            <person name="Cao F."/>
            <person name="Chen H."/>
            <person name="Wang X."/>
            <person name="Shen D."/>
            <person name="Du B."/>
            <person name="Li J."/>
        </authorList>
    </citation>
    <scope>NUCLEOTIDE SEQUENCE [LARGE SCALE GENOMIC DNA]</scope>
    <source>
        <strain evidence="10 11">3016</strain>
    </source>
</reference>
<dbReference type="GO" id="GO:0005525">
    <property type="term" value="F:GTP binding"/>
    <property type="evidence" value="ECO:0007669"/>
    <property type="project" value="UniProtKB-UniRule"/>
</dbReference>
<evidence type="ECO:0000256" key="5">
    <source>
        <dbReference type="ARBA" id="ARBA00022842"/>
    </source>
</evidence>
<feature type="binding site" evidence="8">
    <location>
        <position position="34"/>
    </location>
    <ligand>
        <name>GTP</name>
        <dbReference type="ChEBI" id="CHEBI:37565"/>
    </ligand>
</feature>
<keyword evidence="11" id="KW-1185">Reference proteome</keyword>
<comment type="similarity">
    <text evidence="8">Belongs to the MobA family.</text>
</comment>
<dbReference type="InterPro" id="IPR029044">
    <property type="entry name" value="Nucleotide-diphossugar_trans"/>
</dbReference>
<evidence type="ECO:0000256" key="7">
    <source>
        <dbReference type="ARBA" id="ARBA00023150"/>
    </source>
</evidence>
<feature type="binding site" evidence="8">
    <location>
        <position position="117"/>
    </location>
    <ligand>
        <name>Mg(2+)</name>
        <dbReference type="ChEBI" id="CHEBI:18420"/>
    </ligand>
</feature>
<evidence type="ECO:0000313" key="10">
    <source>
        <dbReference type="EMBL" id="AFC27881.1"/>
    </source>
</evidence>
<comment type="caution">
    <text evidence="8">Lacks conserved residue(s) required for the propagation of feature annotation.</text>
</comment>
<evidence type="ECO:0000256" key="6">
    <source>
        <dbReference type="ARBA" id="ARBA00023134"/>
    </source>
</evidence>
<dbReference type="AlphaFoldDB" id="H6NBT0"/>
<dbReference type="GO" id="GO:0061603">
    <property type="term" value="F:molybdenum cofactor guanylyltransferase activity"/>
    <property type="evidence" value="ECO:0007669"/>
    <property type="project" value="UniProtKB-EC"/>
</dbReference>
<evidence type="ECO:0000256" key="4">
    <source>
        <dbReference type="ARBA" id="ARBA00022741"/>
    </source>
</evidence>
<protein>
    <recommendedName>
        <fullName evidence="8">Probable molybdenum cofactor guanylyltransferase</fullName>
        <shortName evidence="8">MoCo guanylyltransferase</shortName>
        <ecNumber evidence="8">2.7.7.77</ecNumber>
    </recommendedName>
    <alternativeName>
        <fullName evidence="8">GTP:molybdopterin guanylyltransferase</fullName>
    </alternativeName>
    <alternativeName>
        <fullName evidence="8">Mo-MPT guanylyltransferase</fullName>
    </alternativeName>
    <alternativeName>
        <fullName evidence="8">Molybdopterin guanylyltransferase</fullName>
    </alternativeName>
    <alternativeName>
        <fullName evidence="8">Molybdopterin-guanine dinucleotide synthase</fullName>
        <shortName evidence="8">MGD synthase</shortName>
    </alternativeName>
</protein>
<dbReference type="Pfam" id="PF12804">
    <property type="entry name" value="NTP_transf_3"/>
    <property type="match status" value="1"/>
</dbReference>
<feature type="binding site" evidence="8">
    <location>
        <begin position="21"/>
        <end position="23"/>
    </location>
    <ligand>
        <name>GTP</name>
        <dbReference type="ChEBI" id="CHEBI:37565"/>
    </ligand>
</feature>
<organism evidence="10 11">
    <name type="scientific">Paenibacillus mucilaginosus 3016</name>
    <dbReference type="NCBI Taxonomy" id="1116391"/>
    <lineage>
        <taxon>Bacteria</taxon>
        <taxon>Bacillati</taxon>
        <taxon>Bacillota</taxon>
        <taxon>Bacilli</taxon>
        <taxon>Bacillales</taxon>
        <taxon>Paenibacillaceae</taxon>
        <taxon>Paenibacillus</taxon>
    </lineage>
</organism>
<keyword evidence="4 8" id="KW-0547">Nucleotide-binding</keyword>
<dbReference type="RefSeq" id="WP_014368623.1">
    <property type="nucleotide sequence ID" value="NC_016935.1"/>
</dbReference>
<dbReference type="GO" id="GO:0006777">
    <property type="term" value="P:Mo-molybdopterin cofactor biosynthetic process"/>
    <property type="evidence" value="ECO:0007669"/>
    <property type="project" value="UniProtKB-KW"/>
</dbReference>
<dbReference type="HOGENOM" id="CLU_055597_2_1_9"/>
<comment type="subcellular location">
    <subcellularLocation>
        <location evidence="8">Cytoplasm</location>
    </subcellularLocation>
</comment>
<feature type="domain" description="MobA-like NTP transferase" evidence="9">
    <location>
        <begin position="18"/>
        <end position="174"/>
    </location>
</feature>
<feature type="binding site" evidence="8">
    <location>
        <position position="88"/>
    </location>
    <ligand>
        <name>GTP</name>
        <dbReference type="ChEBI" id="CHEBI:37565"/>
    </ligand>
</feature>
<keyword evidence="2 8" id="KW-0808">Transferase</keyword>
<accession>H6NBT0</accession>
<dbReference type="Gene3D" id="3.90.550.10">
    <property type="entry name" value="Spore Coat Polysaccharide Biosynthesis Protein SpsA, Chain A"/>
    <property type="match status" value="1"/>
</dbReference>
<evidence type="ECO:0000256" key="8">
    <source>
        <dbReference type="HAMAP-Rule" id="MF_00316"/>
    </source>
</evidence>
<dbReference type="EMBL" id="CP003235">
    <property type="protein sequence ID" value="AFC27881.1"/>
    <property type="molecule type" value="Genomic_DNA"/>
</dbReference>
<keyword evidence="5 8" id="KW-0460">Magnesium</keyword>
<comment type="catalytic activity">
    <reaction evidence="8">
        <text>Mo-molybdopterin + GTP + H(+) = Mo-molybdopterin guanine dinucleotide + diphosphate</text>
        <dbReference type="Rhea" id="RHEA:34243"/>
        <dbReference type="ChEBI" id="CHEBI:15378"/>
        <dbReference type="ChEBI" id="CHEBI:33019"/>
        <dbReference type="ChEBI" id="CHEBI:37565"/>
        <dbReference type="ChEBI" id="CHEBI:71302"/>
        <dbReference type="ChEBI" id="CHEBI:71310"/>
        <dbReference type="EC" id="2.7.7.77"/>
    </reaction>
</comment>